<sequence>MTQQIDLGQSLFQNTESPLQLQFSAMANFTQSSTQMDSRPSISIRHWKDLQSLWVTEAPELLLRLLVTVCPTLDIARSTFIASLEADFCKSGVWRELGFDIILKSHHTPDIRETPGTDSLTFGLCRKATTPVSAKNKNVPPILRSPPEAHPPSDVLTSCLASIDIHLEYANQDTTQQVEVQFTEELRYTPGTKYELQPELCFASCNYPTAAISVTAFAVPTIEELLLPFDQPSEINADNGLFPEKSIRQMKPAGHLSLQFLNLFDFGLQKMIISAATRNPQIKVIGKDNLQSLAKLAPAIFNPDYREAMKQRAASISTIANSVTSMLENSENPVLQSRVSALLRGPTLLDQHPSSENPQTQILKPTIEASLWNIAQHRLSKISSKRRTTFFNTVSLPGQALHMKRDDSILLSTSEQEFDTDGEILELDGHPDLPLNTLHAREVHEPVSDSSSMLSFQEFYDSNLMTQTQATQEGMKGNADGFCSLRSDWDDMNIILSDSIYMDECLDEAEPLADI</sequence>
<proteinExistence type="predicted"/>
<dbReference type="GeneID" id="81423483"/>
<dbReference type="OrthoDB" id="4187154at2759"/>
<reference evidence="1" key="1">
    <citation type="submission" date="2022-11" db="EMBL/GenBank/DDBJ databases">
        <authorList>
            <person name="Petersen C."/>
        </authorList>
    </citation>
    <scope>NUCLEOTIDE SEQUENCE</scope>
    <source>
        <strain evidence="1">IBT 26290</strain>
    </source>
</reference>
<reference evidence="1" key="2">
    <citation type="journal article" date="2023" name="IMA Fungus">
        <title>Comparative genomic study of the Penicillium genus elucidates a diverse pangenome and 15 lateral gene transfer events.</title>
        <authorList>
            <person name="Petersen C."/>
            <person name="Sorensen T."/>
            <person name="Nielsen M.R."/>
            <person name="Sondergaard T.E."/>
            <person name="Sorensen J.L."/>
            <person name="Fitzpatrick D.A."/>
            <person name="Frisvad J.C."/>
            <person name="Nielsen K.L."/>
        </authorList>
    </citation>
    <scope>NUCLEOTIDE SEQUENCE</scope>
    <source>
        <strain evidence="1">IBT 26290</strain>
    </source>
</reference>
<dbReference type="Proteomes" id="UP001149163">
    <property type="component" value="Unassembled WGS sequence"/>
</dbReference>
<evidence type="ECO:0000313" key="2">
    <source>
        <dbReference type="Proteomes" id="UP001149163"/>
    </source>
</evidence>
<dbReference type="EMBL" id="JAPQKN010000001">
    <property type="protein sequence ID" value="KAJ5176305.1"/>
    <property type="molecule type" value="Genomic_DNA"/>
</dbReference>
<dbReference type="RefSeq" id="XP_056547913.1">
    <property type="nucleotide sequence ID" value="XM_056684307.1"/>
</dbReference>
<dbReference type="AlphaFoldDB" id="A0A9W9II55"/>
<gene>
    <name evidence="1" type="ORF">N7482_002182</name>
</gene>
<name>A0A9W9II55_9EURO</name>
<protein>
    <submittedName>
        <fullName evidence="1">Uncharacterized protein</fullName>
    </submittedName>
</protein>
<keyword evidence="2" id="KW-1185">Reference proteome</keyword>
<evidence type="ECO:0000313" key="1">
    <source>
        <dbReference type="EMBL" id="KAJ5176305.1"/>
    </source>
</evidence>
<comment type="caution">
    <text evidence="1">The sequence shown here is derived from an EMBL/GenBank/DDBJ whole genome shotgun (WGS) entry which is preliminary data.</text>
</comment>
<organism evidence="1 2">
    <name type="scientific">Penicillium canariense</name>
    <dbReference type="NCBI Taxonomy" id="189055"/>
    <lineage>
        <taxon>Eukaryota</taxon>
        <taxon>Fungi</taxon>
        <taxon>Dikarya</taxon>
        <taxon>Ascomycota</taxon>
        <taxon>Pezizomycotina</taxon>
        <taxon>Eurotiomycetes</taxon>
        <taxon>Eurotiomycetidae</taxon>
        <taxon>Eurotiales</taxon>
        <taxon>Aspergillaceae</taxon>
        <taxon>Penicillium</taxon>
    </lineage>
</organism>
<accession>A0A9W9II55</accession>